<gene>
    <name evidence="2" type="ORF">HYN43_002765</name>
</gene>
<proteinExistence type="predicted"/>
<keyword evidence="1" id="KW-0732">Signal</keyword>
<evidence type="ECO:0000313" key="2">
    <source>
        <dbReference type="EMBL" id="AYL94280.1"/>
    </source>
</evidence>
<feature type="signal peptide" evidence="1">
    <location>
        <begin position="1"/>
        <end position="26"/>
    </location>
</feature>
<name>A0A494VMT5_9SPHI</name>
<dbReference type="Proteomes" id="UP000270046">
    <property type="component" value="Chromosome"/>
</dbReference>
<dbReference type="RefSeq" id="WP_119407999.1">
    <property type="nucleotide sequence ID" value="NZ_CP032869.1"/>
</dbReference>
<accession>A0A494VMT5</accession>
<dbReference type="KEGG" id="muh:HYN43_002765"/>
<sequence length="227" mass="25870">MKKTGIILIVTLGFSLLSLQPEKAQAQIVAANIIKLTVTKVIRAIDLKVQRLQNNTIWLQNAQKVLENQLSKLRLSEISGWSGSQQQLFSGYYDELWKIKAGIAYYQRIKDLTATQVAMVGEYQKAWSLLRQDNHFNAGEISRMEAVYSGILSASLKNLDQLLLIISSDRTQMTDEQRLELINRAGDRLDENYNDLRRFSSENKMLSLQRSRDLGDTQTIKALYGID</sequence>
<dbReference type="EMBL" id="CP032869">
    <property type="protein sequence ID" value="AYL94280.1"/>
    <property type="molecule type" value="Genomic_DNA"/>
</dbReference>
<dbReference type="OrthoDB" id="793529at2"/>
<keyword evidence="3" id="KW-1185">Reference proteome</keyword>
<evidence type="ECO:0000313" key="3">
    <source>
        <dbReference type="Proteomes" id="UP000270046"/>
    </source>
</evidence>
<protein>
    <submittedName>
        <fullName evidence="2">Conjugal transfer protein TraI</fullName>
    </submittedName>
</protein>
<organism evidence="2 3">
    <name type="scientific">Mucilaginibacter celer</name>
    <dbReference type="NCBI Taxonomy" id="2305508"/>
    <lineage>
        <taxon>Bacteria</taxon>
        <taxon>Pseudomonadati</taxon>
        <taxon>Bacteroidota</taxon>
        <taxon>Sphingobacteriia</taxon>
        <taxon>Sphingobacteriales</taxon>
        <taxon>Sphingobacteriaceae</taxon>
        <taxon>Mucilaginibacter</taxon>
    </lineage>
</organism>
<feature type="chain" id="PRO_5019785351" evidence="1">
    <location>
        <begin position="27"/>
        <end position="227"/>
    </location>
</feature>
<evidence type="ECO:0000256" key="1">
    <source>
        <dbReference type="SAM" id="SignalP"/>
    </source>
</evidence>
<reference evidence="2 3" key="1">
    <citation type="submission" date="2018-10" db="EMBL/GenBank/DDBJ databases">
        <title>Genome sequencing of Mucilaginibacter sp. HYN0043.</title>
        <authorList>
            <person name="Kim M."/>
            <person name="Yi H."/>
        </authorList>
    </citation>
    <scope>NUCLEOTIDE SEQUENCE [LARGE SCALE GENOMIC DNA]</scope>
    <source>
        <strain evidence="2 3">HYN0043</strain>
    </source>
</reference>
<dbReference type="AlphaFoldDB" id="A0A494VMT5"/>